<keyword evidence="2" id="KW-1185">Reference proteome</keyword>
<dbReference type="EMBL" id="MUGW01000059">
    <property type="protein sequence ID" value="OXA84570.1"/>
    <property type="molecule type" value="Genomic_DNA"/>
</dbReference>
<comment type="caution">
    <text evidence="1">The sequence shown here is derived from an EMBL/GenBank/DDBJ whole genome shotgun (WGS) entry which is preliminary data.</text>
</comment>
<protein>
    <recommendedName>
        <fullName evidence="3">CN hydrolase domain-containing protein</fullName>
    </recommendedName>
</protein>
<dbReference type="RefSeq" id="WP_208862611.1">
    <property type="nucleotide sequence ID" value="NZ_MUGW01000059.1"/>
</dbReference>
<dbReference type="Proteomes" id="UP000198345">
    <property type="component" value="Unassembled WGS sequence"/>
</dbReference>
<accession>A0A226GTC3</accession>
<dbReference type="InterPro" id="IPR036526">
    <property type="entry name" value="C-N_Hydrolase_sf"/>
</dbReference>
<gene>
    <name evidence="1" type="ORF">B0A66_20920</name>
</gene>
<dbReference type="SUPFAM" id="SSF56317">
    <property type="entry name" value="Carbon-nitrogen hydrolase"/>
    <property type="match status" value="1"/>
</dbReference>
<dbReference type="AlphaFoldDB" id="A0A226GTC3"/>
<evidence type="ECO:0000313" key="2">
    <source>
        <dbReference type="Proteomes" id="UP000198345"/>
    </source>
</evidence>
<proteinExistence type="predicted"/>
<feature type="non-terminal residue" evidence="1">
    <location>
        <position position="1"/>
    </location>
</feature>
<organism evidence="1 2">
    <name type="scientific">Flavobacterium hercynium</name>
    <dbReference type="NCBI Taxonomy" id="387094"/>
    <lineage>
        <taxon>Bacteria</taxon>
        <taxon>Pseudomonadati</taxon>
        <taxon>Bacteroidota</taxon>
        <taxon>Flavobacteriia</taxon>
        <taxon>Flavobacteriales</taxon>
        <taxon>Flavobacteriaceae</taxon>
        <taxon>Flavobacterium</taxon>
    </lineage>
</organism>
<reference evidence="1 2" key="1">
    <citation type="submission" date="2016-11" db="EMBL/GenBank/DDBJ databases">
        <title>Whole genomes of Flavobacteriaceae.</title>
        <authorList>
            <person name="Stine C."/>
            <person name="Li C."/>
            <person name="Tadesse D."/>
        </authorList>
    </citation>
    <scope>NUCLEOTIDE SEQUENCE [LARGE SCALE GENOMIC DNA]</scope>
    <source>
        <strain evidence="1 2">DSM 18292</strain>
    </source>
</reference>
<evidence type="ECO:0000313" key="1">
    <source>
        <dbReference type="EMBL" id="OXA84570.1"/>
    </source>
</evidence>
<name>A0A226GTC3_9FLAO</name>
<evidence type="ECO:0008006" key="3">
    <source>
        <dbReference type="Google" id="ProtNLM"/>
    </source>
</evidence>
<sequence>FQTKKVKLYNFNKDESVKLLEKFEAEIRKNSSEFRFEPESENILDDFENSSYKLTYSDTINKFRSVDSLSIDKLGISKHLSKLISATKISNEINNDIKQKLFNQIKECFSGQRGLELSSLWEKVFNFYIIHNAVEEIIDFTKDQIKAITSIKRKEESEEITNDLLIDLKENLLIHLANCFAMSCSLNNLLFTEKVLNKIGGLDTRNQSNAIINALTFDHIEPKAKAIIKSNLLRHHLIYYPLLNYCKHPHGINFLSKKLYDKDFDFDEKKIEYSPRFVHYNELSLFYQFKNIFHPSDKTYKLMIQKTFEDYLLFNKLNSPLYEPFFPSSVELNKECIQINVQTISNPTKLRVGIVNSKTLLSHSISSMKGTPILNYERFDEINHILNQSLKRQKSDLIVFPEISVPYQWLPHLTMFSKKNNVAIICGLEHITNKENEVLNYVATILPFRYKNYSNAFVDLRLKKDYSPEETRQIEGRKEFIVPFKKMNDELLRLYRWNNIYFSVFNCFELADIRKRAMFRGKVDFVVTVEYNRDTNYFSNITDSISRDIHAYIIQVNTSEYGDSRITQPSDSSTKDILKIKGGDNVSLITSCINIQDLREFQKLNYSLQEGNRYFKYTPPNFKMENRN</sequence>